<gene>
    <name evidence="1" type="ORF">H9625_10200</name>
</gene>
<evidence type="ECO:0008006" key="3">
    <source>
        <dbReference type="Google" id="ProtNLM"/>
    </source>
</evidence>
<accession>A0ABR8Y9M2</accession>
<dbReference type="RefSeq" id="WP_191764223.1">
    <property type="nucleotide sequence ID" value="NZ_JACSPP010000030.1"/>
</dbReference>
<comment type="caution">
    <text evidence="1">The sequence shown here is derived from an EMBL/GenBank/DDBJ whole genome shotgun (WGS) entry which is preliminary data.</text>
</comment>
<protein>
    <recommendedName>
        <fullName evidence="3">DUF1735 domain-containing protein</fullName>
    </recommendedName>
</protein>
<reference evidence="1 2" key="1">
    <citation type="submission" date="2020-08" db="EMBL/GenBank/DDBJ databases">
        <title>A Genomic Blueprint of the Chicken Gut Microbiome.</title>
        <authorList>
            <person name="Gilroy R."/>
            <person name="Ravi A."/>
            <person name="Getino M."/>
            <person name="Pursley I."/>
            <person name="Horton D.L."/>
            <person name="Alikhan N.-F."/>
            <person name="Baker D."/>
            <person name="Gharbi K."/>
            <person name="Hall N."/>
            <person name="Watson M."/>
            <person name="Adriaenssens E.M."/>
            <person name="Foster-Nyarko E."/>
            <person name="Jarju S."/>
            <person name="Secka A."/>
            <person name="Antonio M."/>
            <person name="Oren A."/>
            <person name="Chaudhuri R."/>
            <person name="La Ragione R.M."/>
            <person name="Hildebrand F."/>
            <person name="Pallen M.J."/>
        </authorList>
    </citation>
    <scope>NUCLEOTIDE SEQUENCE [LARGE SCALE GENOMIC DNA]</scope>
    <source>
        <strain evidence="1 2">Sa1CVN1</strain>
    </source>
</reference>
<evidence type="ECO:0000313" key="2">
    <source>
        <dbReference type="Proteomes" id="UP000620874"/>
    </source>
</evidence>
<keyword evidence="2" id="KW-1185">Reference proteome</keyword>
<proteinExistence type="predicted"/>
<organism evidence="1 2">
    <name type="scientific">Phocaeicola intestinalis</name>
    <dbReference type="NCBI Taxonomy" id="2762212"/>
    <lineage>
        <taxon>Bacteria</taxon>
        <taxon>Pseudomonadati</taxon>
        <taxon>Bacteroidota</taxon>
        <taxon>Bacteroidia</taxon>
        <taxon>Bacteroidales</taxon>
        <taxon>Bacteroidaceae</taxon>
        <taxon>Phocaeicola</taxon>
    </lineage>
</organism>
<name>A0ABR8Y9M2_9BACT</name>
<dbReference type="Proteomes" id="UP000620874">
    <property type="component" value="Unassembled WGS sequence"/>
</dbReference>
<sequence>MKHFLFYLITLTVCLPFASCSDEFAELPYAYDEISYRRGYDLDIPLDTVVYIESQAEFDQLFADEETKPEASVPFSEGVLAVVKGIANGGIVDLQKNLIQSDDGYHLSIRIQTDFTDVMEPWYVAYVIPKEYAGKVDLDIEYYLTTDYTDLNN</sequence>
<dbReference type="EMBL" id="JACSPP010000030">
    <property type="protein sequence ID" value="MBD8040796.1"/>
    <property type="molecule type" value="Genomic_DNA"/>
</dbReference>
<evidence type="ECO:0000313" key="1">
    <source>
        <dbReference type="EMBL" id="MBD8040796.1"/>
    </source>
</evidence>